<comment type="caution">
    <text evidence="3">The sequence shown here is derived from an EMBL/GenBank/DDBJ whole genome shotgun (WGS) entry which is preliminary data.</text>
</comment>
<feature type="region of interest" description="Disordered" evidence="1">
    <location>
        <begin position="1036"/>
        <end position="1056"/>
    </location>
</feature>
<gene>
    <name evidence="3" type="ORF">HINF_LOCUS776</name>
</gene>
<feature type="transmembrane region" description="Helical" evidence="2">
    <location>
        <begin position="843"/>
        <end position="862"/>
    </location>
</feature>
<evidence type="ECO:0000313" key="4">
    <source>
        <dbReference type="Proteomes" id="UP001642409"/>
    </source>
</evidence>
<feature type="transmembrane region" description="Helical" evidence="2">
    <location>
        <begin position="699"/>
        <end position="721"/>
    </location>
</feature>
<keyword evidence="2" id="KW-0812">Transmembrane</keyword>
<reference evidence="3 4" key="1">
    <citation type="submission" date="2024-07" db="EMBL/GenBank/DDBJ databases">
        <authorList>
            <person name="Akdeniz Z."/>
        </authorList>
    </citation>
    <scope>NUCLEOTIDE SEQUENCE [LARGE SCALE GENOMIC DNA]</scope>
</reference>
<feature type="compositionally biased region" description="Low complexity" evidence="1">
    <location>
        <begin position="1042"/>
        <end position="1054"/>
    </location>
</feature>
<feature type="region of interest" description="Disordered" evidence="1">
    <location>
        <begin position="1092"/>
        <end position="1123"/>
    </location>
</feature>
<feature type="transmembrane region" description="Helical" evidence="2">
    <location>
        <begin position="958"/>
        <end position="976"/>
    </location>
</feature>
<organism evidence="3 4">
    <name type="scientific">Hexamita inflata</name>
    <dbReference type="NCBI Taxonomy" id="28002"/>
    <lineage>
        <taxon>Eukaryota</taxon>
        <taxon>Metamonada</taxon>
        <taxon>Diplomonadida</taxon>
        <taxon>Hexamitidae</taxon>
        <taxon>Hexamitinae</taxon>
        <taxon>Hexamita</taxon>
    </lineage>
</organism>
<feature type="transmembrane region" description="Helical" evidence="2">
    <location>
        <begin position="523"/>
        <end position="545"/>
    </location>
</feature>
<keyword evidence="2" id="KW-0472">Membrane</keyword>
<feature type="transmembrane region" description="Helical" evidence="2">
    <location>
        <begin position="669"/>
        <end position="687"/>
    </location>
</feature>
<proteinExistence type="predicted"/>
<dbReference type="EMBL" id="CAXDID020000002">
    <property type="protein sequence ID" value="CAL5970836.1"/>
    <property type="molecule type" value="Genomic_DNA"/>
</dbReference>
<name>A0ABP1GHY3_9EUKA</name>
<sequence>MIPLILIFQADTCTLYGTFNPTITILYPHSQSALYLAYKVYYINWNVGKYLQRYISMDVPVGQTKIIATFYGGIEQICTDEANNIVGSHAVAKVIDLFEINDLVIAASHFVITDSIFRRCYMKDNNGVEVFIEITPDLNNYILDILPTQTLQTYTFDFSSCETRVNMELTPQDGMMYANTKDVIFPVFNHKLKEYGSDYGDFLYPIVFINSTITKDKGLFSTPTNAIKGEYDVIEISSSILFGREYLNQMQYVMAGNDSRFENVTISGKCVQFYANSPRNIEYPLMSGIIHSIQSHNSALDAGSKVYTQYYGPKVCVQNFVYMPVFFLTTEDPALKKACDRLPEIQANFTKHVKDGTWEYLDSIDKRPTTPYNDQAITFTQTMIDKLQSTCHKAYFLPNYIKNLAYTISIVDILFFVILISMITIQFVITKRNSTNDVFTKISNSKEKKRLYIEIFVAISLTVIIIILTITITQYIMPLLIIIIIFSVALITYSYYHYVRISDQQNLGDINVVEVQLNIKTRIGVIILQFIIQVIVEILEILLNITDILQMLQYMKFQYYQNRITNIRWLINPANLILQTAQSLGKGVYPFIFLMVSLVNQELMKSEWFKKLIRKPDDPLNMNIFLQMKLLKLFQYFQGFTYNIFFAFTNKSLKVTYFTNQNTNNNFEVIIKLFLAGTLYSISKYNLLLEYYEQINKAIIKMFIALTQIQANIFIIIGAPIRVIRYLAVRKWKEISDSFKISLLALVSIIYYVIMLLLDPIITILTPTTLMLQDFMFPCPFLLQILGIVDHQDVLAKQTSILLARDIPSIIRRVFISIQAGAVAIFFSLLFTQDQNATINPTQQWHCFIFASAMLLTSIVSTNQIGQIIAKQQSKFNNPVLQLQVSLSESQRSMYESLLSVNGNYEHEYPPFEVFLRKFIFAGYGNIPGCGPLLSCTAKYFGATCLASNGIWQFQVEIVWNVIQFVFIILTVYWALKIDQETVFFLGWFSVYMIIQLCENWKEVIEAYDQNLTVTSILTRLYKKMLKYVKTKKHKQKDSKIDSNNNSPSSNINSSKEDCDLQFDLKNESKRDSKTDQTNEVSVSVVVNEGTVLAHSANETKEKVENGAESNLEEETVSNESEK</sequence>
<keyword evidence="4" id="KW-1185">Reference proteome</keyword>
<feature type="transmembrane region" description="Helical" evidence="2">
    <location>
        <begin position="451"/>
        <end position="470"/>
    </location>
</feature>
<feature type="transmembrane region" description="Helical" evidence="2">
    <location>
        <begin position="741"/>
        <end position="766"/>
    </location>
</feature>
<evidence type="ECO:0000256" key="2">
    <source>
        <dbReference type="SAM" id="Phobius"/>
    </source>
</evidence>
<feature type="transmembrane region" description="Helical" evidence="2">
    <location>
        <begin position="404"/>
        <end position="430"/>
    </location>
</feature>
<dbReference type="Proteomes" id="UP001642409">
    <property type="component" value="Unassembled WGS sequence"/>
</dbReference>
<keyword evidence="2" id="KW-1133">Transmembrane helix</keyword>
<evidence type="ECO:0000313" key="3">
    <source>
        <dbReference type="EMBL" id="CAL5970836.1"/>
    </source>
</evidence>
<accession>A0ABP1GHY3</accession>
<feature type="transmembrane region" description="Helical" evidence="2">
    <location>
        <begin position="630"/>
        <end position="649"/>
    </location>
</feature>
<evidence type="ECO:0000256" key="1">
    <source>
        <dbReference type="SAM" id="MobiDB-lite"/>
    </source>
</evidence>
<feature type="transmembrane region" description="Helical" evidence="2">
    <location>
        <begin position="810"/>
        <end position="831"/>
    </location>
</feature>
<feature type="transmembrane region" description="Helical" evidence="2">
    <location>
        <begin position="476"/>
        <end position="496"/>
    </location>
</feature>
<protein>
    <submittedName>
        <fullName evidence="3">Uncharacterized protein</fullName>
    </submittedName>
</protein>